<sequence length="120" mass="13002">GVLCSRFDHKKRKAQKVANLDNFKFDPNGNAASFVTELERLSGEVDPSITEEEIIAKARGKLPPMMAAIACTTSKTLEELRTSLEGLMKDPTINPGIKGNSSSFSRSTISQAPQVVEPPI</sequence>
<evidence type="ECO:0000313" key="3">
    <source>
        <dbReference type="Proteomes" id="UP000708208"/>
    </source>
</evidence>
<keyword evidence="3" id="KW-1185">Reference proteome</keyword>
<organism evidence="2 3">
    <name type="scientific">Allacma fusca</name>
    <dbReference type="NCBI Taxonomy" id="39272"/>
    <lineage>
        <taxon>Eukaryota</taxon>
        <taxon>Metazoa</taxon>
        <taxon>Ecdysozoa</taxon>
        <taxon>Arthropoda</taxon>
        <taxon>Hexapoda</taxon>
        <taxon>Collembola</taxon>
        <taxon>Symphypleona</taxon>
        <taxon>Sminthuridae</taxon>
        <taxon>Allacma</taxon>
    </lineage>
</organism>
<feature type="region of interest" description="Disordered" evidence="1">
    <location>
        <begin position="88"/>
        <end position="120"/>
    </location>
</feature>
<feature type="non-terminal residue" evidence="2">
    <location>
        <position position="1"/>
    </location>
</feature>
<gene>
    <name evidence="2" type="ORF">AFUS01_LOCUS768</name>
</gene>
<comment type="caution">
    <text evidence="2">The sequence shown here is derived from an EMBL/GenBank/DDBJ whole genome shotgun (WGS) entry which is preliminary data.</text>
</comment>
<dbReference type="Proteomes" id="UP000708208">
    <property type="component" value="Unassembled WGS sequence"/>
</dbReference>
<dbReference type="EMBL" id="CAJVCH010004082">
    <property type="protein sequence ID" value="CAG7651617.1"/>
    <property type="molecule type" value="Genomic_DNA"/>
</dbReference>
<reference evidence="2" key="1">
    <citation type="submission" date="2021-06" db="EMBL/GenBank/DDBJ databases">
        <authorList>
            <person name="Hodson N. C."/>
            <person name="Mongue J. A."/>
            <person name="Jaron S. K."/>
        </authorList>
    </citation>
    <scope>NUCLEOTIDE SEQUENCE</scope>
</reference>
<protein>
    <submittedName>
        <fullName evidence="2">Uncharacterized protein</fullName>
    </submittedName>
</protein>
<accession>A0A8J2J5B0</accession>
<evidence type="ECO:0000256" key="1">
    <source>
        <dbReference type="SAM" id="MobiDB-lite"/>
    </source>
</evidence>
<proteinExistence type="predicted"/>
<name>A0A8J2J5B0_9HEXA</name>
<feature type="non-terminal residue" evidence="2">
    <location>
        <position position="120"/>
    </location>
</feature>
<feature type="compositionally biased region" description="Polar residues" evidence="1">
    <location>
        <begin position="99"/>
        <end position="113"/>
    </location>
</feature>
<dbReference type="AlphaFoldDB" id="A0A8J2J5B0"/>
<evidence type="ECO:0000313" key="2">
    <source>
        <dbReference type="EMBL" id="CAG7651617.1"/>
    </source>
</evidence>